<dbReference type="Proteomes" id="UP000070501">
    <property type="component" value="Unassembled WGS sequence"/>
</dbReference>
<dbReference type="Pfam" id="PF00646">
    <property type="entry name" value="F-box"/>
    <property type="match status" value="1"/>
</dbReference>
<evidence type="ECO:0000313" key="2">
    <source>
        <dbReference type="EMBL" id="KXJ87735.1"/>
    </source>
</evidence>
<name>A0A136IS63_9PEZI</name>
<accession>A0A136IS63</accession>
<sequence>MASIEALPLDLVHEIIGYLDISSTFALKSAHPKMHHFIRFGDIPSAKRAEFLQAAECFPQNKELLSCFHCCKLLPKASFGMSQRKGSRGKLSGRPVLDRFCLDCGAQKRLYGHMNPIIIRKSEDRWLLCHHCGRYGTRSRQCGFGKGRKRQHADGNEWACWAEDNYGAPALDAMPPELLDQIVSRLTYKDAIQLSSTSLALRKLVNLNRVPIHDRFRFVC</sequence>
<dbReference type="PROSITE" id="PS50181">
    <property type="entry name" value="FBOX"/>
    <property type="match status" value="1"/>
</dbReference>
<reference evidence="3" key="1">
    <citation type="submission" date="2016-02" db="EMBL/GenBank/DDBJ databases">
        <title>Draft genome sequence of Microdochium bolleyi, a fungal endophyte of beachgrass.</title>
        <authorList>
            <consortium name="DOE Joint Genome Institute"/>
            <person name="David A.S."/>
            <person name="May G."/>
            <person name="Haridas S."/>
            <person name="Lim J."/>
            <person name="Wang M."/>
            <person name="Labutti K."/>
            <person name="Lipzen A."/>
            <person name="Barry K."/>
            <person name="Grigoriev I.V."/>
        </authorList>
    </citation>
    <scope>NUCLEOTIDE SEQUENCE [LARGE SCALE GENOMIC DNA]</scope>
    <source>
        <strain evidence="3">J235TASD1</strain>
    </source>
</reference>
<organism evidence="2 3">
    <name type="scientific">Microdochium bolleyi</name>
    <dbReference type="NCBI Taxonomy" id="196109"/>
    <lineage>
        <taxon>Eukaryota</taxon>
        <taxon>Fungi</taxon>
        <taxon>Dikarya</taxon>
        <taxon>Ascomycota</taxon>
        <taxon>Pezizomycotina</taxon>
        <taxon>Sordariomycetes</taxon>
        <taxon>Xylariomycetidae</taxon>
        <taxon>Xylariales</taxon>
        <taxon>Microdochiaceae</taxon>
        <taxon>Microdochium</taxon>
    </lineage>
</organism>
<dbReference type="InterPro" id="IPR001810">
    <property type="entry name" value="F-box_dom"/>
</dbReference>
<dbReference type="SMART" id="SM00256">
    <property type="entry name" value="FBOX"/>
    <property type="match status" value="2"/>
</dbReference>
<feature type="domain" description="F-box" evidence="1">
    <location>
        <begin position="168"/>
        <end position="219"/>
    </location>
</feature>
<feature type="non-terminal residue" evidence="2">
    <location>
        <position position="220"/>
    </location>
</feature>
<dbReference type="InterPro" id="IPR036047">
    <property type="entry name" value="F-box-like_dom_sf"/>
</dbReference>
<evidence type="ECO:0000313" key="3">
    <source>
        <dbReference type="Proteomes" id="UP000070501"/>
    </source>
</evidence>
<dbReference type="InParanoid" id="A0A136IS63"/>
<dbReference type="EMBL" id="KQ964261">
    <property type="protein sequence ID" value="KXJ87735.1"/>
    <property type="molecule type" value="Genomic_DNA"/>
</dbReference>
<dbReference type="CDD" id="cd09917">
    <property type="entry name" value="F-box_SF"/>
    <property type="match status" value="1"/>
</dbReference>
<evidence type="ECO:0000259" key="1">
    <source>
        <dbReference type="PROSITE" id="PS50181"/>
    </source>
</evidence>
<dbReference type="OrthoDB" id="5060046at2759"/>
<dbReference type="SUPFAM" id="SSF81383">
    <property type="entry name" value="F-box domain"/>
    <property type="match status" value="1"/>
</dbReference>
<keyword evidence="3" id="KW-1185">Reference proteome</keyword>
<protein>
    <recommendedName>
        <fullName evidence="1">F-box domain-containing protein</fullName>
    </recommendedName>
</protein>
<dbReference type="AlphaFoldDB" id="A0A136IS63"/>
<proteinExistence type="predicted"/>
<gene>
    <name evidence="2" type="ORF">Micbo1qcDRAFT_167308</name>
</gene>